<dbReference type="STRING" id="288768.SAMEA3906486_02754"/>
<sequence length="270" mass="29022">MGETIRLLPDGADPALDTLLARQLQCIAADLGSSHARSIAAEGERDAAYDALIRKLGLIASMRHNETGAHLDRVGEMAALLARLAGRSEGYGATIRRAAPLHDIGKILIPDRILMKPGALTASEREVMCLHVEAGVLLLEGVVCPDLVMARDIVHCHHERWDGAGYPRRLAGEDIPLSARITAIVDVFDALSNDRVYRPAMPPAEVQAHLRDGAGTHFDPRLAGLVLAHLDAFWAVRDRINAAGDEAPANCAQPELATLMRRLATTPTGD</sequence>
<dbReference type="CDD" id="cd00077">
    <property type="entry name" value="HDc"/>
    <property type="match status" value="1"/>
</dbReference>
<evidence type="ECO:0000259" key="1">
    <source>
        <dbReference type="PROSITE" id="PS51832"/>
    </source>
</evidence>
<feature type="domain" description="HD-GYP" evidence="1">
    <location>
        <begin position="45"/>
        <end position="242"/>
    </location>
</feature>
<dbReference type="RefSeq" id="WP_066127867.1">
    <property type="nucleotide sequence ID" value="NZ_FKIF01000006.1"/>
</dbReference>
<dbReference type="OrthoDB" id="9763857at2"/>
<keyword evidence="2" id="KW-0378">Hydrolase</keyword>
<dbReference type="InterPro" id="IPR003607">
    <property type="entry name" value="HD/PDEase_dom"/>
</dbReference>
<dbReference type="SUPFAM" id="SSF109604">
    <property type="entry name" value="HD-domain/PDEase-like"/>
    <property type="match status" value="1"/>
</dbReference>
<proteinExistence type="predicted"/>
<dbReference type="EC" id="3.1.4.52" evidence="2"/>
<name>A0A157SHD1_9BORD</name>
<gene>
    <name evidence="2" type="primary">rpfG_2</name>
    <name evidence="2" type="ORF">SAMEA3906486_02754</name>
</gene>
<dbReference type="Pfam" id="PF13487">
    <property type="entry name" value="HD_5"/>
    <property type="match status" value="1"/>
</dbReference>
<protein>
    <submittedName>
        <fullName evidence="2">Metal-dependent phosphohydrolase</fullName>
        <ecNumber evidence="2">3.1.4.52</ecNumber>
    </submittedName>
</protein>
<dbReference type="Gene3D" id="1.10.3210.10">
    <property type="entry name" value="Hypothetical protein af1432"/>
    <property type="match status" value="1"/>
</dbReference>
<dbReference type="PANTHER" id="PTHR45228">
    <property type="entry name" value="CYCLIC DI-GMP PHOSPHODIESTERASE TM_0186-RELATED"/>
    <property type="match status" value="1"/>
</dbReference>
<dbReference type="PANTHER" id="PTHR45228:SF5">
    <property type="entry name" value="CYCLIC DI-GMP PHOSPHODIESTERASE VC_1348-RELATED"/>
    <property type="match status" value="1"/>
</dbReference>
<dbReference type="EMBL" id="FKIF01000006">
    <property type="protein sequence ID" value="SAI69862.1"/>
    <property type="molecule type" value="Genomic_DNA"/>
</dbReference>
<accession>A0A157SHD1</accession>
<dbReference type="AlphaFoldDB" id="A0A157SHD1"/>
<organism evidence="2 3">
    <name type="scientific">Bordetella ansorpii</name>
    <dbReference type="NCBI Taxonomy" id="288768"/>
    <lineage>
        <taxon>Bacteria</taxon>
        <taxon>Pseudomonadati</taxon>
        <taxon>Pseudomonadota</taxon>
        <taxon>Betaproteobacteria</taxon>
        <taxon>Burkholderiales</taxon>
        <taxon>Alcaligenaceae</taxon>
        <taxon>Bordetella</taxon>
    </lineage>
</organism>
<dbReference type="SMART" id="SM00471">
    <property type="entry name" value="HDc"/>
    <property type="match status" value="1"/>
</dbReference>
<dbReference type="GO" id="GO:0071111">
    <property type="term" value="F:cyclic-guanylate-specific phosphodiesterase activity"/>
    <property type="evidence" value="ECO:0007669"/>
    <property type="project" value="UniProtKB-EC"/>
</dbReference>
<reference evidence="2 3" key="1">
    <citation type="submission" date="2016-04" db="EMBL/GenBank/DDBJ databases">
        <authorList>
            <consortium name="Pathogen Informatics"/>
        </authorList>
    </citation>
    <scope>NUCLEOTIDE SEQUENCE [LARGE SCALE GENOMIC DNA]</scope>
    <source>
        <strain evidence="2 3">H050680373</strain>
    </source>
</reference>
<dbReference type="InterPro" id="IPR052020">
    <property type="entry name" value="Cyclic_di-GMP/3'3'-cGAMP_PDE"/>
</dbReference>
<dbReference type="PROSITE" id="PS51832">
    <property type="entry name" value="HD_GYP"/>
    <property type="match status" value="1"/>
</dbReference>
<dbReference type="InterPro" id="IPR037522">
    <property type="entry name" value="HD_GYP_dom"/>
</dbReference>
<dbReference type="Proteomes" id="UP000076848">
    <property type="component" value="Unassembled WGS sequence"/>
</dbReference>
<evidence type="ECO:0000313" key="2">
    <source>
        <dbReference type="EMBL" id="SAI69862.1"/>
    </source>
</evidence>
<keyword evidence="3" id="KW-1185">Reference proteome</keyword>
<evidence type="ECO:0000313" key="3">
    <source>
        <dbReference type="Proteomes" id="UP000076848"/>
    </source>
</evidence>